<feature type="domain" description="Zn(2)-C6 fungal-type" evidence="7">
    <location>
        <begin position="26"/>
        <end position="56"/>
    </location>
</feature>
<accession>A0A2J6QKV1</accession>
<dbReference type="GO" id="GO:0000981">
    <property type="term" value="F:DNA-binding transcription factor activity, RNA polymerase II-specific"/>
    <property type="evidence" value="ECO:0007669"/>
    <property type="project" value="InterPro"/>
</dbReference>
<comment type="subcellular location">
    <subcellularLocation>
        <location evidence="1">Nucleus</location>
    </subcellularLocation>
</comment>
<proteinExistence type="predicted"/>
<keyword evidence="5" id="KW-0539">Nucleus</keyword>
<evidence type="ECO:0000256" key="1">
    <source>
        <dbReference type="ARBA" id="ARBA00004123"/>
    </source>
</evidence>
<dbReference type="GO" id="GO:0008270">
    <property type="term" value="F:zinc ion binding"/>
    <property type="evidence" value="ECO:0007669"/>
    <property type="project" value="InterPro"/>
</dbReference>
<dbReference type="EMBL" id="KZ613467">
    <property type="protein sequence ID" value="PMD26895.1"/>
    <property type="molecule type" value="Genomic_DNA"/>
</dbReference>
<evidence type="ECO:0000256" key="2">
    <source>
        <dbReference type="ARBA" id="ARBA00023015"/>
    </source>
</evidence>
<dbReference type="InterPro" id="IPR051089">
    <property type="entry name" value="prtT"/>
</dbReference>
<dbReference type="SUPFAM" id="SSF57701">
    <property type="entry name" value="Zn2/Cys6 DNA-binding domain"/>
    <property type="match status" value="1"/>
</dbReference>
<reference evidence="8 9" key="1">
    <citation type="submission" date="2016-05" db="EMBL/GenBank/DDBJ databases">
        <title>A degradative enzymes factory behind the ericoid mycorrhizal symbiosis.</title>
        <authorList>
            <consortium name="DOE Joint Genome Institute"/>
            <person name="Martino E."/>
            <person name="Morin E."/>
            <person name="Grelet G."/>
            <person name="Kuo A."/>
            <person name="Kohler A."/>
            <person name="Daghino S."/>
            <person name="Barry K."/>
            <person name="Choi C."/>
            <person name="Cichocki N."/>
            <person name="Clum A."/>
            <person name="Copeland A."/>
            <person name="Hainaut M."/>
            <person name="Haridas S."/>
            <person name="Labutti K."/>
            <person name="Lindquist E."/>
            <person name="Lipzen A."/>
            <person name="Khouja H.-R."/>
            <person name="Murat C."/>
            <person name="Ohm R."/>
            <person name="Olson A."/>
            <person name="Spatafora J."/>
            <person name="Veneault-Fourrey C."/>
            <person name="Henrissat B."/>
            <person name="Grigoriev I."/>
            <person name="Martin F."/>
            <person name="Perotto S."/>
        </authorList>
    </citation>
    <scope>NUCLEOTIDE SEQUENCE [LARGE SCALE GENOMIC DNA]</scope>
    <source>
        <strain evidence="8 9">UAMH 7357</strain>
    </source>
</reference>
<protein>
    <recommendedName>
        <fullName evidence="7">Zn(2)-C6 fungal-type domain-containing protein</fullName>
    </recommendedName>
</protein>
<evidence type="ECO:0000313" key="9">
    <source>
        <dbReference type="Proteomes" id="UP000235672"/>
    </source>
</evidence>
<sequence length="708" mass="79142">MNSKDQQGHAGLETDRVQPYAPYGKACLNCTKSKTRCAVATAGGKCERCHRLSKDCQPSPSVRKKRGSKRPTTATSSKTAALEEKLDGLVQMLQHSQASMPGAITPHIQIQNQRDHSREPNMCLSEACGTGKPFQHDGNSQGNMGYSEFVAENTLSSTKPWTLDEFAQHNVLATISTAAQKSQQTLINRPISYAGPPTPAASITSCSVRPDKHHSVVDYPLETEVELEKVLECYRTKMVPHLPVVCVNPDTTVEEMRKHRPFLFLVIRAICSSNLQRQVALVLEIQKIIGREMLIEGTKNVDLFLGILAFAGWCHLYICNRPIASTVIHLALSLAFDLGLTKPLPSESSSVMLNYTAQGCPKPTNGMIPTRTMEERRGLVGLYLISSVCANYFQRIELMRWTRYSDECLRLLEDKKEYPTDDLLVYLTRVQLICNKGSSTTINDLFCDTEMGVPADVYVKTLKSQLDSVEQSIPPGLKSNAILQLHVLNAALTIHERSLIYNPKISSSDPTEKLQCIESLWICFTSVKSWFNTFFSLEIFPLSVYMHFSVVPLTQIAHCLVALFRLSTFDSPDIPWDRQRIRQEMDFGDIVQLIFDRWEQVPRANGIEIGAGRPEVTEDGYEAEQSWFHSMKKILLLKSLWEAKVAAMTAVDVPGMSGGLGTDNNVNLNGVWVPGTQMMDALEFGPMNMDMLDDTWIRDILGGYDFNT</sequence>
<evidence type="ECO:0000259" key="7">
    <source>
        <dbReference type="PROSITE" id="PS00463"/>
    </source>
</evidence>
<dbReference type="OrthoDB" id="1600564at2759"/>
<dbReference type="AlphaFoldDB" id="A0A2J6QKV1"/>
<dbReference type="GO" id="GO:0005634">
    <property type="term" value="C:nucleus"/>
    <property type="evidence" value="ECO:0007669"/>
    <property type="project" value="UniProtKB-SubCell"/>
</dbReference>
<dbReference type="PROSITE" id="PS00463">
    <property type="entry name" value="ZN2_CY6_FUNGAL_1"/>
    <property type="match status" value="1"/>
</dbReference>
<gene>
    <name evidence="8" type="ORF">NA56DRAFT_654659</name>
</gene>
<evidence type="ECO:0000256" key="6">
    <source>
        <dbReference type="SAM" id="MobiDB-lite"/>
    </source>
</evidence>
<feature type="region of interest" description="Disordered" evidence="6">
    <location>
        <begin position="52"/>
        <end position="80"/>
    </location>
</feature>
<dbReference type="CDD" id="cd00067">
    <property type="entry name" value="GAL4"/>
    <property type="match status" value="1"/>
</dbReference>
<dbReference type="GO" id="GO:0000976">
    <property type="term" value="F:transcription cis-regulatory region binding"/>
    <property type="evidence" value="ECO:0007669"/>
    <property type="project" value="TreeGrafter"/>
</dbReference>
<name>A0A2J6QKV1_9HELO</name>
<organism evidence="8 9">
    <name type="scientific">Hyaloscypha hepaticicola</name>
    <dbReference type="NCBI Taxonomy" id="2082293"/>
    <lineage>
        <taxon>Eukaryota</taxon>
        <taxon>Fungi</taxon>
        <taxon>Dikarya</taxon>
        <taxon>Ascomycota</taxon>
        <taxon>Pezizomycotina</taxon>
        <taxon>Leotiomycetes</taxon>
        <taxon>Helotiales</taxon>
        <taxon>Hyaloscyphaceae</taxon>
        <taxon>Hyaloscypha</taxon>
    </lineage>
</organism>
<evidence type="ECO:0000256" key="5">
    <source>
        <dbReference type="ARBA" id="ARBA00023242"/>
    </source>
</evidence>
<dbReference type="STRING" id="1745343.A0A2J6QKV1"/>
<dbReference type="PANTHER" id="PTHR31845">
    <property type="entry name" value="FINGER DOMAIN PROTEIN, PUTATIVE-RELATED"/>
    <property type="match status" value="1"/>
</dbReference>
<evidence type="ECO:0000256" key="4">
    <source>
        <dbReference type="ARBA" id="ARBA00023163"/>
    </source>
</evidence>
<dbReference type="InterPro" id="IPR036864">
    <property type="entry name" value="Zn2-C6_fun-type_DNA-bd_sf"/>
</dbReference>
<dbReference type="PANTHER" id="PTHR31845:SF32">
    <property type="entry name" value="MISCELLANEOUS ZN(II)2CYS6 TRANSCRIPTION FACTOR (EUROFUNG)-RELATED"/>
    <property type="match status" value="1"/>
</dbReference>
<keyword evidence="4" id="KW-0804">Transcription</keyword>
<dbReference type="Gene3D" id="4.10.240.10">
    <property type="entry name" value="Zn(2)-C6 fungal-type DNA-binding domain"/>
    <property type="match status" value="1"/>
</dbReference>
<evidence type="ECO:0000256" key="3">
    <source>
        <dbReference type="ARBA" id="ARBA00023125"/>
    </source>
</evidence>
<evidence type="ECO:0000313" key="8">
    <source>
        <dbReference type="EMBL" id="PMD26895.1"/>
    </source>
</evidence>
<dbReference type="Proteomes" id="UP000235672">
    <property type="component" value="Unassembled WGS sequence"/>
</dbReference>
<feature type="compositionally biased region" description="Polar residues" evidence="6">
    <location>
        <begin position="70"/>
        <end position="79"/>
    </location>
</feature>
<keyword evidence="3" id="KW-0238">DNA-binding</keyword>
<dbReference type="InterPro" id="IPR001138">
    <property type="entry name" value="Zn2Cys6_DnaBD"/>
</dbReference>
<keyword evidence="2" id="KW-0805">Transcription regulation</keyword>
<keyword evidence="9" id="KW-1185">Reference proteome</keyword>